<dbReference type="InterPro" id="IPR013932">
    <property type="entry name" value="TATA-bd_TIP120"/>
</dbReference>
<dbReference type="EMBL" id="LT598461">
    <property type="protein sequence ID" value="SCU99064.1"/>
    <property type="molecule type" value="Genomic_DNA"/>
</dbReference>
<evidence type="ECO:0000259" key="1">
    <source>
        <dbReference type="Pfam" id="PF08623"/>
    </source>
</evidence>
<name>A0A1G4K5H5_9SACH</name>
<dbReference type="Proteomes" id="UP000190274">
    <property type="component" value="Chromosome H"/>
</dbReference>
<evidence type="ECO:0000313" key="3">
    <source>
        <dbReference type="Proteomes" id="UP000190274"/>
    </source>
</evidence>
<evidence type="ECO:0000313" key="2">
    <source>
        <dbReference type="EMBL" id="SCU99064.1"/>
    </source>
</evidence>
<sequence>MLVADIIDQYCSTQDHDLRYMALREHVLNIQTPWNEQDLLNLVSRALMPALYDQDRNISELVSTQIFPHIALINESQMELSVILPLCRELQNPEINTQDNSQVLQSLKNILANSNVPLHITEPLQIYTAAMLSMRDRSYIAWETFTMLLQHSIDNHVIESIFPQLYRLSLEDGRNAAFKSVRAATSKLSPRAMGITVLQYSNLTDGHLKLLAAITEEASCFRTVYMVLIDKLLELPFTTEVVTILQNLSIWLLPPARDTSSAANFNLSAKLYAKCHGILKDFIDDQEMISDIEDTEQVDYLRQLSDEESGDEIGLEEDDDFTITLRQCIRFLGNIRLQVPAMITDALNGSRYGAEALLSILQDGRIEDHNNTILEMLRQANEEILRKVPLKYLRSLQNAGLECFSAEYVFGRSLIPSDSTLTDAVRILREARQINVSTRCILEDLLRTKLAIDAADLTRLELDIDALSELLKFEDLHDTQDLIGELLLPHLKPNKNFSRTIKVGNMKQAIDDGVALRLSCYALLQQLPVSYNCVCLILEECVEKGFKDEASIKEAATLLFIDKIERVWPDLRVRDAIWFLEKLCPRIQDRLDKCIAAQPNASATSQQIDDWTRGLNSLERTTLLLNSKCAVITNDLR</sequence>
<accession>A0A1G4K5H5</accession>
<organism evidence="2 3">
    <name type="scientific">Lachancea dasiensis</name>
    <dbReference type="NCBI Taxonomy" id="1072105"/>
    <lineage>
        <taxon>Eukaryota</taxon>
        <taxon>Fungi</taxon>
        <taxon>Dikarya</taxon>
        <taxon>Ascomycota</taxon>
        <taxon>Saccharomycotina</taxon>
        <taxon>Saccharomycetes</taxon>
        <taxon>Saccharomycetales</taxon>
        <taxon>Saccharomycetaceae</taxon>
        <taxon>Lachancea</taxon>
    </lineage>
</organism>
<dbReference type="Pfam" id="PF08623">
    <property type="entry name" value="TIP120"/>
    <property type="match status" value="1"/>
</dbReference>
<protein>
    <submittedName>
        <fullName evidence="2">LADA_0H17348g1_1</fullName>
    </submittedName>
</protein>
<proteinExistence type="predicted"/>
<dbReference type="InterPro" id="IPR011989">
    <property type="entry name" value="ARM-like"/>
</dbReference>
<feature type="domain" description="TATA-binding protein interacting (TIP20)" evidence="1">
    <location>
        <begin position="483"/>
        <end position="630"/>
    </location>
</feature>
<keyword evidence="3" id="KW-1185">Reference proteome</keyword>
<dbReference type="AlphaFoldDB" id="A0A1G4K5H5"/>
<reference evidence="2 3" key="1">
    <citation type="submission" date="2016-03" db="EMBL/GenBank/DDBJ databases">
        <authorList>
            <person name="Devillers H."/>
        </authorList>
    </citation>
    <scope>NUCLEOTIDE SEQUENCE [LARGE SCALE GENOMIC DNA]</scope>
    <source>
        <strain evidence="2">CBS 10888</strain>
    </source>
</reference>
<dbReference type="OrthoDB" id="4034650at2759"/>
<dbReference type="Gene3D" id="1.25.10.10">
    <property type="entry name" value="Leucine-rich Repeat Variant"/>
    <property type="match status" value="1"/>
</dbReference>
<gene>
    <name evidence="2" type="ORF">LADA_0H17348G</name>
</gene>